<organism evidence="1">
    <name type="scientific">Arundo donax</name>
    <name type="common">Giant reed</name>
    <name type="synonym">Donax arundinaceus</name>
    <dbReference type="NCBI Taxonomy" id="35708"/>
    <lineage>
        <taxon>Eukaryota</taxon>
        <taxon>Viridiplantae</taxon>
        <taxon>Streptophyta</taxon>
        <taxon>Embryophyta</taxon>
        <taxon>Tracheophyta</taxon>
        <taxon>Spermatophyta</taxon>
        <taxon>Magnoliopsida</taxon>
        <taxon>Liliopsida</taxon>
        <taxon>Poales</taxon>
        <taxon>Poaceae</taxon>
        <taxon>PACMAD clade</taxon>
        <taxon>Arundinoideae</taxon>
        <taxon>Arundineae</taxon>
        <taxon>Arundo</taxon>
    </lineage>
</organism>
<name>A0A0A9SQH2_ARUDO</name>
<reference evidence="1" key="2">
    <citation type="journal article" date="2015" name="Data Brief">
        <title>Shoot transcriptome of the giant reed, Arundo donax.</title>
        <authorList>
            <person name="Barrero R.A."/>
            <person name="Guerrero F.D."/>
            <person name="Moolhuijzen P."/>
            <person name="Goolsby J.A."/>
            <person name="Tidwell J."/>
            <person name="Bellgard S.E."/>
            <person name="Bellgard M.I."/>
        </authorList>
    </citation>
    <scope>NUCLEOTIDE SEQUENCE</scope>
    <source>
        <tissue evidence="1">Shoot tissue taken approximately 20 cm above the soil surface</tissue>
    </source>
</reference>
<reference evidence="1" key="1">
    <citation type="submission" date="2014-09" db="EMBL/GenBank/DDBJ databases">
        <authorList>
            <person name="Magalhaes I.L.F."/>
            <person name="Oliveira U."/>
            <person name="Santos F.R."/>
            <person name="Vidigal T.H.D.A."/>
            <person name="Brescovit A.D."/>
            <person name="Santos A.J."/>
        </authorList>
    </citation>
    <scope>NUCLEOTIDE SEQUENCE</scope>
    <source>
        <tissue evidence="1">Shoot tissue taken approximately 20 cm above the soil surface</tissue>
    </source>
</reference>
<evidence type="ECO:0000313" key="1">
    <source>
        <dbReference type="EMBL" id="JAD58208.1"/>
    </source>
</evidence>
<accession>A0A0A9SQH2</accession>
<sequence>MSCPQNFSQTTVTLYDCCTCEVHSCSSRQYLMPCMESPIPYRIISCRTHFAGGAEGSHSSVTSLRPTKAIDLVS</sequence>
<dbReference type="AlphaFoldDB" id="A0A0A9SQH2"/>
<proteinExistence type="predicted"/>
<protein>
    <submittedName>
        <fullName evidence="1">Uncharacterized protein</fullName>
    </submittedName>
</protein>
<dbReference type="EMBL" id="GBRH01239687">
    <property type="protein sequence ID" value="JAD58208.1"/>
    <property type="molecule type" value="Transcribed_RNA"/>
</dbReference>